<dbReference type="Pfam" id="PF19320">
    <property type="entry name" value="GlfT2_domain3"/>
    <property type="match status" value="1"/>
</dbReference>
<reference evidence="7 8" key="1">
    <citation type="submission" date="2010-12" db="EMBL/GenBank/DDBJ databases">
        <authorList>
            <person name="Muzny D."/>
            <person name="Qin X."/>
            <person name="Buhay C."/>
            <person name="Dugan-Rocha S."/>
            <person name="Ding Y."/>
            <person name="Chen G."/>
            <person name="Hawes A."/>
            <person name="Holder M."/>
            <person name="Jhangiani S."/>
            <person name="Johnson A."/>
            <person name="Khan Z."/>
            <person name="Li Z."/>
            <person name="Liu W."/>
            <person name="Liu X."/>
            <person name="Perez L."/>
            <person name="Shen H."/>
            <person name="Wang Q."/>
            <person name="Watt J."/>
            <person name="Xi L."/>
            <person name="Xin Y."/>
            <person name="Zhou J."/>
            <person name="Deng J."/>
            <person name="Jiang H."/>
            <person name="Liu Y."/>
            <person name="Qu J."/>
            <person name="Song X.-Z."/>
            <person name="Zhang L."/>
            <person name="Villasana D."/>
            <person name="Johnson A."/>
            <person name="Liu J."/>
            <person name="Liyanage D."/>
            <person name="Lorensuhewa L."/>
            <person name="Robinson T."/>
            <person name="Song A."/>
            <person name="Song B.-B."/>
            <person name="Dinh H."/>
            <person name="Thornton R."/>
            <person name="Coyle M."/>
            <person name="Francisco L."/>
            <person name="Jackson L."/>
            <person name="Javaid M."/>
            <person name="Korchina V."/>
            <person name="Kovar C."/>
            <person name="Mata R."/>
            <person name="Mathew T."/>
            <person name="Ngo R."/>
            <person name="Nguyen L."/>
            <person name="Nguyen N."/>
            <person name="Okwuonu G."/>
            <person name="Ongeri F."/>
            <person name="Pham C."/>
            <person name="Simmons D."/>
            <person name="Wilczek-Boney K."/>
            <person name="Hale W."/>
            <person name="Jakkamsetti A."/>
            <person name="Pham P."/>
            <person name="Ruth R."/>
            <person name="San Lucas F."/>
            <person name="Warren J."/>
            <person name="Zhang J."/>
            <person name="Zhao Z."/>
            <person name="Zhou C."/>
            <person name="Zhu D."/>
            <person name="Lee S."/>
            <person name="Bess C."/>
            <person name="Blankenburg K."/>
            <person name="Forbes L."/>
            <person name="Fu Q."/>
            <person name="Gubbala S."/>
            <person name="Hirani K."/>
            <person name="Jayaseelan J.C."/>
            <person name="Lara F."/>
            <person name="Munidasa M."/>
            <person name="Palculict T."/>
            <person name="Patil S."/>
            <person name="Pu L.-L."/>
            <person name="Saada N."/>
            <person name="Tang L."/>
            <person name="Weissenberger G."/>
            <person name="Zhu Y."/>
            <person name="Hemphill L."/>
            <person name="Shang Y."/>
            <person name="Youmans B."/>
            <person name="Ayvaz T."/>
            <person name="Ross M."/>
            <person name="Santibanez J."/>
            <person name="Aqrawi P."/>
            <person name="Gross S."/>
            <person name="Joshi V."/>
            <person name="Fowler G."/>
            <person name="Nazareth L."/>
            <person name="Reid J."/>
            <person name="Worley K."/>
            <person name="Petrosino J."/>
            <person name="Highlander S."/>
            <person name="Gibbs R."/>
        </authorList>
    </citation>
    <scope>NUCLEOTIDE SEQUENCE [LARGE SCALE GENOMIC DNA]</scope>
    <source>
        <strain evidence="7 8">DSM 10105</strain>
    </source>
</reference>
<dbReference type="Pfam" id="PF13641">
    <property type="entry name" value="Glyco_tranf_2_3"/>
    <property type="match status" value="1"/>
</dbReference>
<evidence type="ECO:0000256" key="2">
    <source>
        <dbReference type="ARBA" id="ARBA00006739"/>
    </source>
</evidence>
<comment type="similarity">
    <text evidence="2">Belongs to the glycosyltransferase 2 family.</text>
</comment>
<evidence type="ECO:0000259" key="6">
    <source>
        <dbReference type="Pfam" id="PF19320"/>
    </source>
</evidence>
<keyword evidence="3" id="KW-0328">Glycosyltransferase</keyword>
<accession>E6JZ26</accession>
<dbReference type="SUPFAM" id="SSF53448">
    <property type="entry name" value="Nucleotide-diphospho-sugar transferases"/>
    <property type="match status" value="1"/>
</dbReference>
<feature type="domain" description="Galactofuranosyltransferase-2 C-terminal" evidence="6">
    <location>
        <begin position="515"/>
        <end position="698"/>
    </location>
</feature>
<evidence type="ECO:0000256" key="1">
    <source>
        <dbReference type="ARBA" id="ARBA00004776"/>
    </source>
</evidence>
<dbReference type="EMBL" id="AEON01000001">
    <property type="protein sequence ID" value="EFT83120.1"/>
    <property type="molecule type" value="Genomic_DNA"/>
</dbReference>
<keyword evidence="4 7" id="KW-0808">Transferase</keyword>
<dbReference type="Pfam" id="PF17994">
    <property type="entry name" value="Glft2_N"/>
    <property type="match status" value="1"/>
</dbReference>
<dbReference type="Gene3D" id="3.90.550.60">
    <property type="match status" value="1"/>
</dbReference>
<dbReference type="KEGG" id="pdo:PSDT_1451"/>
<proteinExistence type="inferred from homology"/>
<dbReference type="InterPro" id="IPR045699">
    <property type="entry name" value="GlfT2_C"/>
</dbReference>
<dbReference type="Proteomes" id="UP000004946">
    <property type="component" value="Chromosome"/>
</dbReference>
<dbReference type="PANTHER" id="PTHR43179">
    <property type="entry name" value="RHAMNOSYLTRANSFERASE WBBL"/>
    <property type="match status" value="1"/>
</dbReference>
<feature type="domain" description="Galactofuranosyltransferase GlfT2 N-terminal" evidence="5">
    <location>
        <begin position="80"/>
        <end position="183"/>
    </location>
</feature>
<evidence type="ECO:0000259" key="5">
    <source>
        <dbReference type="Pfam" id="PF17994"/>
    </source>
</evidence>
<sequence>MMTAETSDQWETVCRVVFPLEDAEQTLPLYAIDWTRPRLHEAAVAVSAVLPRAGLSSMDRGTFQDMVRSAGSSCVTCDSFRVLDRTSVRILPGGHTSFCTFFNAFPAAYWRRWTRVETVRFQAEVSGRGCLRLFRSTGRGLIYQVSDGIVCDGRKAVRVDIPMTGLVDGGYFWFDAEAEGEVAAEGKVTKAEIAAGQEVGEEPASGLGLRVSGASWSVPASDRTQAIAAHHETTFSIAITTFNRAPYCMRQLKTLAGAEALRQRLDAIYCVDQGTDLVRDQEDFASVSADLGESLVYLRQGNLGGSGGFSRGMYETVKAGRSDYVLILDDDAISEPESILRAVQFEDYAIKPLLTGGAMFHLDNRTTLYTQGERLNPRTIWNAPSLGLDYNFDFAVRTLRDTPERHQRVDSDYNGWWMCLIPVSIIKEIGLSQPFFLKFDDVEFCMRARRHGYPTVCLPGVAVWHQAWHDKDPTRGWDEYYIQRNRWLAALLISPDKPVDMAMVNLRWDTSVGLRFLYSAMRLHTLGLADILRGPEHIVATLPTKLAQIRQERSRFADAQASTDPEAFPEAEQDLADRGVRRQQLTMKDYLKAVVRYLGRMALGSRAQGRDEERPALSIPAQDASWMGIAMQGVDSALVTTPDGNGRVWLRRDDRLARRIMTKNARLTCAIIRKWKDLARWYADYDMASFQVWERIFQENPAVDEK</sequence>
<dbReference type="AlphaFoldDB" id="E6JZ26"/>
<evidence type="ECO:0000256" key="4">
    <source>
        <dbReference type="ARBA" id="ARBA00022679"/>
    </source>
</evidence>
<dbReference type="InterPro" id="IPR040492">
    <property type="entry name" value="GlfT2_N"/>
</dbReference>
<dbReference type="GO" id="GO:0016757">
    <property type="term" value="F:glycosyltransferase activity"/>
    <property type="evidence" value="ECO:0007669"/>
    <property type="project" value="UniProtKB-KW"/>
</dbReference>
<organism evidence="7 8">
    <name type="scientific">Parascardovia denticolens DSM 10105 = JCM 12538</name>
    <dbReference type="NCBI Taxonomy" id="864564"/>
    <lineage>
        <taxon>Bacteria</taxon>
        <taxon>Bacillati</taxon>
        <taxon>Actinomycetota</taxon>
        <taxon>Actinomycetes</taxon>
        <taxon>Bifidobacteriales</taxon>
        <taxon>Bifidobacteriaceae</taxon>
        <taxon>Parascardovia</taxon>
    </lineage>
</organism>
<evidence type="ECO:0000256" key="3">
    <source>
        <dbReference type="ARBA" id="ARBA00022676"/>
    </source>
</evidence>
<dbReference type="RefSeq" id="WP_006288558.1">
    <property type="nucleotide sequence ID" value="NZ_AP012333.1"/>
</dbReference>
<dbReference type="PANTHER" id="PTHR43179:SF12">
    <property type="entry name" value="GALACTOFURANOSYLTRANSFERASE GLFT2"/>
    <property type="match status" value="1"/>
</dbReference>
<dbReference type="HOGENOM" id="CLU_019973_0_0_11"/>
<gene>
    <name evidence="7" type="ORF">HMPREF0620_0125</name>
</gene>
<keyword evidence="8" id="KW-1185">Reference proteome</keyword>
<dbReference type="PATRIC" id="fig|864564.6.peg.1592"/>
<protein>
    <submittedName>
        <fullName evidence="7">Glycosyltransferase domain, group 2 family protein</fullName>
    </submittedName>
</protein>
<dbReference type="eggNOG" id="COG1216">
    <property type="taxonomic scope" value="Bacteria"/>
</dbReference>
<evidence type="ECO:0000313" key="8">
    <source>
        <dbReference type="Proteomes" id="UP000004946"/>
    </source>
</evidence>
<dbReference type="InterPro" id="IPR029044">
    <property type="entry name" value="Nucleotide-diphossugar_trans"/>
</dbReference>
<evidence type="ECO:0000313" key="7">
    <source>
        <dbReference type="EMBL" id="EFT83120.1"/>
    </source>
</evidence>
<comment type="pathway">
    <text evidence="1">Cell wall biogenesis; cell wall polysaccharide biosynthesis.</text>
</comment>
<name>E6JZ26_PARDN</name>
<comment type="caution">
    <text evidence="7">The sequence shown here is derived from an EMBL/GenBank/DDBJ whole genome shotgun (WGS) entry which is preliminary data.</text>
</comment>